<dbReference type="OrthoDB" id="7765127at2759"/>
<dbReference type="InterPro" id="IPR036056">
    <property type="entry name" value="Fibrinogen-like_C"/>
</dbReference>
<evidence type="ECO:0000313" key="3">
    <source>
        <dbReference type="Proteomes" id="UP001152320"/>
    </source>
</evidence>
<dbReference type="Pfam" id="PF01826">
    <property type="entry name" value="TIL"/>
    <property type="match status" value="1"/>
</dbReference>
<protein>
    <recommendedName>
        <fullName evidence="1">TIL domain-containing protein</fullName>
    </recommendedName>
</protein>
<dbReference type="InterPro" id="IPR036084">
    <property type="entry name" value="Ser_inhib-like_sf"/>
</dbReference>
<gene>
    <name evidence="2" type="ORF">HOLleu_23193</name>
</gene>
<organism evidence="2 3">
    <name type="scientific">Holothuria leucospilota</name>
    <name type="common">Black long sea cucumber</name>
    <name type="synonym">Mertensiothuria leucospilota</name>
    <dbReference type="NCBI Taxonomy" id="206669"/>
    <lineage>
        <taxon>Eukaryota</taxon>
        <taxon>Metazoa</taxon>
        <taxon>Echinodermata</taxon>
        <taxon>Eleutherozoa</taxon>
        <taxon>Echinozoa</taxon>
        <taxon>Holothuroidea</taxon>
        <taxon>Aspidochirotacea</taxon>
        <taxon>Aspidochirotida</taxon>
        <taxon>Holothuriidae</taxon>
        <taxon>Holothuria</taxon>
    </lineage>
</organism>
<feature type="domain" description="TIL" evidence="1">
    <location>
        <begin position="44"/>
        <end position="97"/>
    </location>
</feature>
<accession>A0A9Q1BTU4</accession>
<dbReference type="CDD" id="cd19941">
    <property type="entry name" value="TIL"/>
    <property type="match status" value="1"/>
</dbReference>
<dbReference type="SUPFAM" id="SSF56496">
    <property type="entry name" value="Fibrinogen C-terminal domain-like"/>
    <property type="match status" value="1"/>
</dbReference>
<evidence type="ECO:0000313" key="2">
    <source>
        <dbReference type="EMBL" id="KAJ8033063.1"/>
    </source>
</evidence>
<dbReference type="EMBL" id="JAIZAY010000011">
    <property type="protein sequence ID" value="KAJ8033063.1"/>
    <property type="molecule type" value="Genomic_DNA"/>
</dbReference>
<dbReference type="InterPro" id="IPR002919">
    <property type="entry name" value="TIL_dom"/>
</dbReference>
<sequence>MFLSNGSSFFIKYDNFRVSDEFSQFALIDLGTYEGATEPVITWCPPNMTYRNCSCQPTCEDPSGTQQCLVNCDESEACICLDGLLKLGDECVSPTQCGCFIAETKSVIPVRNNFAL</sequence>
<reference evidence="2" key="1">
    <citation type="submission" date="2021-10" db="EMBL/GenBank/DDBJ databases">
        <title>Tropical sea cucumber genome reveals ecological adaptation and Cuvierian tubules defense mechanism.</title>
        <authorList>
            <person name="Chen T."/>
        </authorList>
    </citation>
    <scope>NUCLEOTIDE SEQUENCE</scope>
    <source>
        <strain evidence="2">Nanhai2018</strain>
        <tissue evidence="2">Muscle</tissue>
    </source>
</reference>
<comment type="caution">
    <text evidence="2">The sequence shown here is derived from an EMBL/GenBank/DDBJ whole genome shotgun (WGS) entry which is preliminary data.</text>
</comment>
<dbReference type="SUPFAM" id="SSF57567">
    <property type="entry name" value="Serine protease inhibitors"/>
    <property type="match status" value="1"/>
</dbReference>
<dbReference type="Proteomes" id="UP001152320">
    <property type="component" value="Chromosome 11"/>
</dbReference>
<name>A0A9Q1BTU4_HOLLE</name>
<dbReference type="Gene3D" id="2.10.25.10">
    <property type="entry name" value="Laminin"/>
    <property type="match status" value="1"/>
</dbReference>
<proteinExistence type="predicted"/>
<dbReference type="AlphaFoldDB" id="A0A9Q1BTU4"/>
<evidence type="ECO:0000259" key="1">
    <source>
        <dbReference type="Pfam" id="PF01826"/>
    </source>
</evidence>
<keyword evidence="3" id="KW-1185">Reference proteome</keyword>